<reference evidence="1 2" key="1">
    <citation type="submission" date="2019-03" db="EMBL/GenBank/DDBJ databases">
        <title>First draft genome of Liparis tanakae, snailfish: a comprehensive survey of snailfish specific genes.</title>
        <authorList>
            <person name="Kim W."/>
            <person name="Song I."/>
            <person name="Jeong J.-H."/>
            <person name="Kim D."/>
            <person name="Kim S."/>
            <person name="Ryu S."/>
            <person name="Song J.Y."/>
            <person name="Lee S.K."/>
        </authorList>
    </citation>
    <scope>NUCLEOTIDE SEQUENCE [LARGE SCALE GENOMIC DNA]</scope>
    <source>
        <tissue evidence="1">Muscle</tissue>
    </source>
</reference>
<keyword evidence="2" id="KW-1185">Reference proteome</keyword>
<comment type="caution">
    <text evidence="1">The sequence shown here is derived from an EMBL/GenBank/DDBJ whole genome shotgun (WGS) entry which is preliminary data.</text>
</comment>
<evidence type="ECO:0000313" key="2">
    <source>
        <dbReference type="Proteomes" id="UP000314294"/>
    </source>
</evidence>
<dbReference type="Proteomes" id="UP000314294">
    <property type="component" value="Unassembled WGS sequence"/>
</dbReference>
<organism evidence="1 2">
    <name type="scientific">Liparis tanakae</name>
    <name type="common">Tanaka's snailfish</name>
    <dbReference type="NCBI Taxonomy" id="230148"/>
    <lineage>
        <taxon>Eukaryota</taxon>
        <taxon>Metazoa</taxon>
        <taxon>Chordata</taxon>
        <taxon>Craniata</taxon>
        <taxon>Vertebrata</taxon>
        <taxon>Euteleostomi</taxon>
        <taxon>Actinopterygii</taxon>
        <taxon>Neopterygii</taxon>
        <taxon>Teleostei</taxon>
        <taxon>Neoteleostei</taxon>
        <taxon>Acanthomorphata</taxon>
        <taxon>Eupercaria</taxon>
        <taxon>Perciformes</taxon>
        <taxon>Cottioidei</taxon>
        <taxon>Cottales</taxon>
        <taxon>Liparidae</taxon>
        <taxon>Liparis</taxon>
    </lineage>
</organism>
<gene>
    <name evidence="1" type="ORF">EYF80_040042</name>
</gene>
<name>A0A4Z2G985_9TELE</name>
<dbReference type="EMBL" id="SRLO01000642">
    <property type="protein sequence ID" value="TNN49750.1"/>
    <property type="molecule type" value="Genomic_DNA"/>
</dbReference>
<evidence type="ECO:0000313" key="1">
    <source>
        <dbReference type="EMBL" id="TNN49750.1"/>
    </source>
</evidence>
<proteinExistence type="predicted"/>
<dbReference type="AlphaFoldDB" id="A0A4Z2G985"/>
<protein>
    <submittedName>
        <fullName evidence="1">Uncharacterized protein</fullName>
    </submittedName>
</protein>
<sequence>MGARRPDVELLELLLGLEGQRLSGSLTRLLSPEQSGLLVERLVLQAVLTDTVLEVVLVVMVRCDAKLTTGATANSLGSTGSIGAAVGGSGGAGPRPVFQNLLFDGHLSTPWFQDDCLWIHTQVPIGSISLFRYLSDEISPPTVLHRRGAGVYLALPGGGQASIVEGLATHFSQLRGQRARRLLRRRPPHLPLLLVAGVTAARHRQELRLLRATGRRQ</sequence>
<accession>A0A4Z2G985</accession>